<comment type="caution">
    <text evidence="1">The sequence shown here is derived from an EMBL/GenBank/DDBJ whole genome shotgun (WGS) entry which is preliminary data.</text>
</comment>
<gene>
    <name evidence="1" type="ORF">LY79DRAFT_365989</name>
</gene>
<evidence type="ECO:0000313" key="1">
    <source>
        <dbReference type="EMBL" id="KAK1574546.1"/>
    </source>
</evidence>
<name>A0AAD8PQR9_9PEZI</name>
<dbReference type="GeneID" id="85437022"/>
<organism evidence="1 2">
    <name type="scientific">Colletotrichum navitas</name>
    <dbReference type="NCBI Taxonomy" id="681940"/>
    <lineage>
        <taxon>Eukaryota</taxon>
        <taxon>Fungi</taxon>
        <taxon>Dikarya</taxon>
        <taxon>Ascomycota</taxon>
        <taxon>Pezizomycotina</taxon>
        <taxon>Sordariomycetes</taxon>
        <taxon>Hypocreomycetidae</taxon>
        <taxon>Glomerellales</taxon>
        <taxon>Glomerellaceae</taxon>
        <taxon>Colletotrichum</taxon>
        <taxon>Colletotrichum graminicola species complex</taxon>
    </lineage>
</organism>
<dbReference type="AlphaFoldDB" id="A0AAD8PQR9"/>
<dbReference type="RefSeq" id="XP_060410064.1">
    <property type="nucleotide sequence ID" value="XM_060552782.1"/>
</dbReference>
<dbReference type="EMBL" id="JAHLJV010000074">
    <property type="protein sequence ID" value="KAK1574546.1"/>
    <property type="molecule type" value="Genomic_DNA"/>
</dbReference>
<sequence>MVVLRAVGDTDLLTPTFLFPASFNQPSSYRQVGRYFLVSHFLPYPIRAILFVQGTLPTYLPMPCNLMPPLLCTRAPCPLPFPWAQLIFFASTHRRSDPLILPFFFFALTALCDVHARRHYACISHYASYYLLSLADVVLSHATLFFNATT</sequence>
<proteinExistence type="predicted"/>
<dbReference type="Proteomes" id="UP001230504">
    <property type="component" value="Unassembled WGS sequence"/>
</dbReference>
<accession>A0AAD8PQR9</accession>
<reference evidence="1" key="1">
    <citation type="submission" date="2021-06" db="EMBL/GenBank/DDBJ databases">
        <title>Comparative genomics, transcriptomics and evolutionary studies reveal genomic signatures of adaptation to plant cell wall in hemibiotrophic fungi.</title>
        <authorList>
            <consortium name="DOE Joint Genome Institute"/>
            <person name="Baroncelli R."/>
            <person name="Diaz J.F."/>
            <person name="Benocci T."/>
            <person name="Peng M."/>
            <person name="Battaglia E."/>
            <person name="Haridas S."/>
            <person name="Andreopoulos W."/>
            <person name="Labutti K."/>
            <person name="Pangilinan J."/>
            <person name="Floch G.L."/>
            <person name="Makela M.R."/>
            <person name="Henrissat B."/>
            <person name="Grigoriev I.V."/>
            <person name="Crouch J.A."/>
            <person name="De Vries R.P."/>
            <person name="Sukno S.A."/>
            <person name="Thon M.R."/>
        </authorList>
    </citation>
    <scope>NUCLEOTIDE SEQUENCE</scope>
    <source>
        <strain evidence="1">CBS 125086</strain>
    </source>
</reference>
<evidence type="ECO:0000313" key="2">
    <source>
        <dbReference type="Proteomes" id="UP001230504"/>
    </source>
</evidence>
<keyword evidence="2" id="KW-1185">Reference proteome</keyword>
<protein>
    <submittedName>
        <fullName evidence="1">Uncharacterized protein</fullName>
    </submittedName>
</protein>